<dbReference type="InterPro" id="IPR019830">
    <property type="entry name" value="Malate_synthase_CS"/>
</dbReference>
<dbReference type="PIRSF" id="PIRSF001363">
    <property type="entry name" value="Malate_synth"/>
    <property type="match status" value="1"/>
</dbReference>
<keyword evidence="5 9" id="KW-0808">Transferase</keyword>
<dbReference type="NCBIfam" id="TIGR01344">
    <property type="entry name" value="malate_syn_A"/>
    <property type="match status" value="1"/>
</dbReference>
<comment type="catalytic activity">
    <reaction evidence="6 9">
        <text>glyoxylate + acetyl-CoA + H2O = (S)-malate + CoA + H(+)</text>
        <dbReference type="Rhea" id="RHEA:18181"/>
        <dbReference type="ChEBI" id="CHEBI:15377"/>
        <dbReference type="ChEBI" id="CHEBI:15378"/>
        <dbReference type="ChEBI" id="CHEBI:15589"/>
        <dbReference type="ChEBI" id="CHEBI:36655"/>
        <dbReference type="ChEBI" id="CHEBI:57287"/>
        <dbReference type="ChEBI" id="CHEBI:57288"/>
        <dbReference type="EC" id="2.3.3.9"/>
    </reaction>
</comment>
<dbReference type="Pfam" id="PF01274">
    <property type="entry name" value="MS_TIM-barrel"/>
    <property type="match status" value="1"/>
</dbReference>
<comment type="pathway">
    <text evidence="9">Carbohydrate metabolism; glyoxylate cycle; (S)-malate from isocitrate: step 2/2.</text>
</comment>
<dbReference type="KEGG" id="bts:Btus_1004"/>
<dbReference type="InterPro" id="IPR046363">
    <property type="entry name" value="MS_N_TIM-barrel_dom"/>
</dbReference>
<dbReference type="Proteomes" id="UP000002368">
    <property type="component" value="Chromosome"/>
</dbReference>
<dbReference type="InterPro" id="IPR006252">
    <property type="entry name" value="Malate_synthA"/>
</dbReference>
<organism evidence="13 14">
    <name type="scientific">Kyrpidia tusciae (strain DSM 2912 / NBRC 15312 / T2)</name>
    <name type="common">Bacillus tusciae</name>
    <dbReference type="NCBI Taxonomy" id="562970"/>
    <lineage>
        <taxon>Bacteria</taxon>
        <taxon>Bacillati</taxon>
        <taxon>Bacillota</taxon>
        <taxon>Bacilli</taxon>
        <taxon>Bacillales</taxon>
        <taxon>Alicyclobacillaceae</taxon>
        <taxon>Kyrpidia</taxon>
    </lineage>
</organism>
<comment type="similarity">
    <text evidence="1 9">Belongs to the malate synthase family.</text>
</comment>
<dbReference type="FunFam" id="3.20.20.360:FF:000001">
    <property type="entry name" value="Malate synthase"/>
    <property type="match status" value="1"/>
</dbReference>
<protein>
    <recommendedName>
        <fullName evidence="7 9">Malate synthase</fullName>
        <ecNumber evidence="2 9">2.3.3.9</ecNumber>
    </recommendedName>
</protein>
<dbReference type="HOGENOM" id="CLU_018928_3_0_9"/>
<name>D5WWP1_KYRT2</name>
<evidence type="ECO:0000256" key="8">
    <source>
        <dbReference type="PIRSR" id="PIRSR001363-1"/>
    </source>
</evidence>
<evidence type="ECO:0000256" key="7">
    <source>
        <dbReference type="ARBA" id="ARBA00068441"/>
    </source>
</evidence>
<accession>D5WWP1</accession>
<dbReference type="PANTHER" id="PTHR42902">
    <property type="entry name" value="MALATE SYNTHASE"/>
    <property type="match status" value="1"/>
</dbReference>
<gene>
    <name evidence="13" type="ordered locus">Btus_1004</name>
</gene>
<evidence type="ECO:0000259" key="10">
    <source>
        <dbReference type="Pfam" id="PF01274"/>
    </source>
</evidence>
<keyword evidence="14" id="KW-1185">Reference proteome</keyword>
<feature type="active site" description="Proton acceptor" evidence="8">
    <location>
        <position position="190"/>
    </location>
</feature>
<dbReference type="GO" id="GO:0005737">
    <property type="term" value="C:cytoplasm"/>
    <property type="evidence" value="ECO:0007669"/>
    <property type="project" value="TreeGrafter"/>
</dbReference>
<evidence type="ECO:0000256" key="3">
    <source>
        <dbReference type="ARBA" id="ARBA00022435"/>
    </source>
</evidence>
<dbReference type="GO" id="GO:0004474">
    <property type="term" value="F:malate synthase activity"/>
    <property type="evidence" value="ECO:0007669"/>
    <property type="project" value="UniProtKB-EC"/>
</dbReference>
<dbReference type="PANTHER" id="PTHR42902:SF1">
    <property type="entry name" value="MALATE SYNTHASE 1-RELATED"/>
    <property type="match status" value="1"/>
</dbReference>
<evidence type="ECO:0000259" key="12">
    <source>
        <dbReference type="Pfam" id="PF20659"/>
    </source>
</evidence>
<dbReference type="AlphaFoldDB" id="D5WWP1"/>
<feature type="domain" description="Malate synthase TIM barrel" evidence="10">
    <location>
        <begin position="186"/>
        <end position="430"/>
    </location>
</feature>
<dbReference type="InterPro" id="IPR048356">
    <property type="entry name" value="MS_N"/>
</dbReference>
<feature type="domain" description="Malate synthase C-terminal" evidence="12">
    <location>
        <begin position="436"/>
        <end position="556"/>
    </location>
</feature>
<evidence type="ECO:0000259" key="11">
    <source>
        <dbReference type="Pfam" id="PF20656"/>
    </source>
</evidence>
<dbReference type="InterPro" id="IPR048355">
    <property type="entry name" value="MS_C"/>
</dbReference>
<dbReference type="CDD" id="cd00727">
    <property type="entry name" value="malate_synt_A"/>
    <property type="match status" value="1"/>
</dbReference>
<dbReference type="EMBL" id="CP002017">
    <property type="protein sequence ID" value="ADG05742.1"/>
    <property type="molecule type" value="Genomic_DNA"/>
</dbReference>
<dbReference type="FunFam" id="1.20.1220.12:FF:000001">
    <property type="entry name" value="Malate synthase"/>
    <property type="match status" value="1"/>
</dbReference>
<sequence>MPLLYYNSYFLRCVYQHTKRRDTMPETIAYPAGVQVTAPVDESYREILTPGALEFVADLHRQFNGRRQALLAERQKRQAAIDGGQMPDFPAETAELRQADWTVAPIPADLLDRRVEITGPAGDRKMVINALNSGAKTFMADFEDANSPTWENTVGGQINLRDAVRRTIRYVSPEGKRYELKDRTAVLIVRPRGWHLPEKHVLVDGEPISGALFDFGLYFFHNVRELLERGTGPYFYLPKMESRFEARLWNDVFNVAQDRLGIPRGTIKATVLIETILAAFEMDEILYELRDHAAGLNCGRWDYIFSFIKRFRNRPEVILPDRGLVTMTAPFMRAYTQLTIKTCHRRGAMAIGGMAAQIPVKNDPAANEEAFAKVRADKEREATDGHDGTWVAHPGLVPVAMEVFDRLMPTPNQLDRKREDVHVSAADLIRVPEGPITEQGLRTNISVGIQYIEAWLRGSGAVPIFNLMEDAATAEISRAQVWQWIRHPRGVLEDGRKVTVELFRQVLDEELNKIKAELGEDRFAGGRYSEAAELFSRLTTSDSFAEFLTLPGYELID</sequence>
<dbReference type="eggNOG" id="COG2225">
    <property type="taxonomic scope" value="Bacteria"/>
</dbReference>
<dbReference type="Gene3D" id="3.20.20.360">
    <property type="entry name" value="Malate synthase, domain 3"/>
    <property type="match status" value="1"/>
</dbReference>
<evidence type="ECO:0000256" key="9">
    <source>
        <dbReference type="RuleBase" id="RU000555"/>
    </source>
</evidence>
<dbReference type="Gene3D" id="1.20.1220.12">
    <property type="entry name" value="Malate synthase, domain III"/>
    <property type="match status" value="1"/>
</dbReference>
<dbReference type="UniPathway" id="UPA00703">
    <property type="reaction ID" value="UER00720"/>
</dbReference>
<dbReference type="Pfam" id="PF20656">
    <property type="entry name" value="MS_N"/>
    <property type="match status" value="1"/>
</dbReference>
<feature type="domain" description="Malate synthase N-terminal" evidence="11">
    <location>
        <begin position="33"/>
        <end position="94"/>
    </location>
</feature>
<evidence type="ECO:0000256" key="5">
    <source>
        <dbReference type="ARBA" id="ARBA00022679"/>
    </source>
</evidence>
<evidence type="ECO:0000313" key="14">
    <source>
        <dbReference type="Proteomes" id="UP000002368"/>
    </source>
</evidence>
<dbReference type="PROSITE" id="PS00510">
    <property type="entry name" value="MALATE_SYNTHASE"/>
    <property type="match status" value="1"/>
</dbReference>
<dbReference type="GO" id="GO:0006099">
    <property type="term" value="P:tricarboxylic acid cycle"/>
    <property type="evidence" value="ECO:0007669"/>
    <property type="project" value="UniProtKB-KW"/>
</dbReference>
<dbReference type="EC" id="2.3.3.9" evidence="2 9"/>
<feature type="active site" description="Proton donor" evidence="8">
    <location>
        <position position="470"/>
    </location>
</feature>
<keyword evidence="3 9" id="KW-0329">Glyoxylate bypass</keyword>
<dbReference type="GO" id="GO:0006097">
    <property type="term" value="P:glyoxylate cycle"/>
    <property type="evidence" value="ECO:0007669"/>
    <property type="project" value="UniProtKB-UniPathway"/>
</dbReference>
<reference evidence="13 14" key="1">
    <citation type="journal article" date="2011" name="Stand. Genomic Sci.">
        <title>Complete genome sequence of the thermophilic, hydrogen-oxidizing Bacillus tusciae type strain (T2) and reclassification in the new genus, Kyrpidia gen. nov. as Kyrpidia tusciae comb. nov. and emendation of the family Alicyclobacillaceae da Costa and Rainey, 2010.</title>
        <authorList>
            <person name="Klenk H.P."/>
            <person name="Lapidus A."/>
            <person name="Chertkov O."/>
            <person name="Copeland A."/>
            <person name="Del Rio T.G."/>
            <person name="Nolan M."/>
            <person name="Lucas S."/>
            <person name="Chen F."/>
            <person name="Tice H."/>
            <person name="Cheng J.F."/>
            <person name="Han C."/>
            <person name="Bruce D."/>
            <person name="Goodwin L."/>
            <person name="Pitluck S."/>
            <person name="Pati A."/>
            <person name="Ivanova N."/>
            <person name="Mavromatis K."/>
            <person name="Daum C."/>
            <person name="Chen A."/>
            <person name="Palaniappan K."/>
            <person name="Chang Y.J."/>
            <person name="Land M."/>
            <person name="Hauser L."/>
            <person name="Jeffries C.D."/>
            <person name="Detter J.C."/>
            <person name="Rohde M."/>
            <person name="Abt B."/>
            <person name="Pukall R."/>
            <person name="Goker M."/>
            <person name="Bristow J."/>
            <person name="Markowitz V."/>
            <person name="Hugenholtz P."/>
            <person name="Eisen J.A."/>
        </authorList>
    </citation>
    <scope>NUCLEOTIDE SEQUENCE [LARGE SCALE GENOMIC DNA]</scope>
    <source>
        <strain evidence="13 14">DSM 2912</strain>
    </source>
</reference>
<dbReference type="InterPro" id="IPR011076">
    <property type="entry name" value="Malate_synth_sf"/>
</dbReference>
<proteinExistence type="inferred from homology"/>
<dbReference type="InterPro" id="IPR001465">
    <property type="entry name" value="Malate_synthase_TIM"/>
</dbReference>
<dbReference type="Pfam" id="PF20659">
    <property type="entry name" value="MS_C"/>
    <property type="match status" value="1"/>
</dbReference>
<keyword evidence="4 9" id="KW-0816">Tricarboxylic acid cycle</keyword>
<dbReference type="SUPFAM" id="SSF51645">
    <property type="entry name" value="Malate synthase G"/>
    <property type="match status" value="1"/>
</dbReference>
<evidence type="ECO:0000256" key="1">
    <source>
        <dbReference type="ARBA" id="ARBA00006394"/>
    </source>
</evidence>
<evidence type="ECO:0000256" key="2">
    <source>
        <dbReference type="ARBA" id="ARBA00012636"/>
    </source>
</evidence>
<dbReference type="InterPro" id="IPR044856">
    <property type="entry name" value="Malate_synth_C_sf"/>
</dbReference>
<keyword evidence="13" id="KW-0012">Acyltransferase</keyword>
<evidence type="ECO:0000313" key="13">
    <source>
        <dbReference type="EMBL" id="ADG05742.1"/>
    </source>
</evidence>
<evidence type="ECO:0000256" key="6">
    <source>
        <dbReference type="ARBA" id="ARBA00047918"/>
    </source>
</evidence>
<evidence type="ECO:0000256" key="4">
    <source>
        <dbReference type="ARBA" id="ARBA00022532"/>
    </source>
</evidence>
<dbReference type="STRING" id="562970.Btus_1004"/>